<dbReference type="OrthoDB" id="67297at2"/>
<comment type="caution">
    <text evidence="4">The sequence shown here is derived from an EMBL/GenBank/DDBJ whole genome shotgun (WGS) entry which is preliminary data.</text>
</comment>
<evidence type="ECO:0000256" key="1">
    <source>
        <dbReference type="ARBA" id="ARBA00000022"/>
    </source>
</evidence>
<keyword evidence="5" id="KW-1185">Reference proteome</keyword>
<feature type="domain" description="NADAR" evidence="3">
    <location>
        <begin position="19"/>
        <end position="177"/>
    </location>
</feature>
<dbReference type="InterPro" id="IPR012816">
    <property type="entry name" value="NADAR"/>
</dbReference>
<dbReference type="InterPro" id="IPR037238">
    <property type="entry name" value="YbiA-like_sf"/>
</dbReference>
<dbReference type="Gene3D" id="1.10.357.40">
    <property type="entry name" value="YbiA-like"/>
    <property type="match status" value="1"/>
</dbReference>
<comment type="catalytic activity">
    <reaction evidence="2">
        <text>2,5-diamino-6-hydroxy-4-(5-phosphoribosylamino)-pyrimidine + H2O = 2,5,6-triamino-4-hydroxypyrimidine + D-ribose 5-phosphate</text>
        <dbReference type="Rhea" id="RHEA:23436"/>
        <dbReference type="ChEBI" id="CHEBI:15377"/>
        <dbReference type="ChEBI" id="CHEBI:58614"/>
        <dbReference type="ChEBI" id="CHEBI:78346"/>
        <dbReference type="ChEBI" id="CHEBI:137796"/>
    </reaction>
</comment>
<dbReference type="CDD" id="cd15457">
    <property type="entry name" value="NADAR"/>
    <property type="match status" value="1"/>
</dbReference>
<dbReference type="AlphaFoldDB" id="A0A3E1NSW7"/>
<accession>A0A3E1NSW7</accession>
<name>A0A3E1NSW7_9BACT</name>
<dbReference type="RefSeq" id="WP_116857324.1">
    <property type="nucleotide sequence ID" value="NZ_QTJV01000017.1"/>
</dbReference>
<reference evidence="4 5" key="1">
    <citation type="submission" date="2018-08" db="EMBL/GenBank/DDBJ databases">
        <title>Chitinophaga sp. K20C18050901, a novel bacterium isolated from forest soil.</title>
        <authorList>
            <person name="Wang C."/>
        </authorList>
    </citation>
    <scope>NUCLEOTIDE SEQUENCE [LARGE SCALE GENOMIC DNA]</scope>
    <source>
        <strain evidence="4 5">K20C18050901</strain>
    </source>
</reference>
<sequence length="181" mass="20323">MTYDNNWLIAQKPTPTFCFFWGHQPSKDGSITKSCFSQWWVAPFTVNEKTYPTAEHWMMAGKATLFGDTEIEKKILATPSPAAVKALGRKVANFDPAKWDAAKREIVTQGNFHKFSQHPALKAFLLATGEEVIVEASPMDRIWGIGMAAINENATHPEKWRGQNLLGYALMEVRDLLQAPN</sequence>
<evidence type="ECO:0000313" key="4">
    <source>
        <dbReference type="EMBL" id="RFM31010.1"/>
    </source>
</evidence>
<evidence type="ECO:0000313" key="5">
    <source>
        <dbReference type="Proteomes" id="UP000261174"/>
    </source>
</evidence>
<dbReference type="Pfam" id="PF08719">
    <property type="entry name" value="NADAR"/>
    <property type="match status" value="1"/>
</dbReference>
<dbReference type="NCBIfam" id="TIGR02464">
    <property type="entry name" value="ribofla_fusion"/>
    <property type="match status" value="1"/>
</dbReference>
<organism evidence="4 5">
    <name type="scientific">Chitinophaga silvisoli</name>
    <dbReference type="NCBI Taxonomy" id="2291814"/>
    <lineage>
        <taxon>Bacteria</taxon>
        <taxon>Pseudomonadati</taxon>
        <taxon>Bacteroidota</taxon>
        <taxon>Chitinophagia</taxon>
        <taxon>Chitinophagales</taxon>
        <taxon>Chitinophagaceae</taxon>
        <taxon>Chitinophaga</taxon>
    </lineage>
</organism>
<evidence type="ECO:0000259" key="3">
    <source>
        <dbReference type="Pfam" id="PF08719"/>
    </source>
</evidence>
<evidence type="ECO:0000256" key="2">
    <source>
        <dbReference type="ARBA" id="ARBA00000751"/>
    </source>
</evidence>
<proteinExistence type="predicted"/>
<dbReference type="Proteomes" id="UP000261174">
    <property type="component" value="Unassembled WGS sequence"/>
</dbReference>
<protein>
    <submittedName>
        <fullName evidence="4">DUF1768 domain-containing protein</fullName>
    </submittedName>
</protein>
<comment type="catalytic activity">
    <reaction evidence="1">
        <text>5-amino-6-(5-phospho-D-ribosylamino)uracil + H2O = 5,6-diaminouracil + D-ribose 5-phosphate</text>
        <dbReference type="Rhea" id="RHEA:55020"/>
        <dbReference type="ChEBI" id="CHEBI:15377"/>
        <dbReference type="ChEBI" id="CHEBI:46252"/>
        <dbReference type="ChEBI" id="CHEBI:58453"/>
        <dbReference type="ChEBI" id="CHEBI:78346"/>
    </reaction>
</comment>
<dbReference type="SUPFAM" id="SSF143990">
    <property type="entry name" value="YbiA-like"/>
    <property type="match status" value="1"/>
</dbReference>
<dbReference type="EMBL" id="QTJV01000017">
    <property type="protein sequence ID" value="RFM31010.1"/>
    <property type="molecule type" value="Genomic_DNA"/>
</dbReference>
<gene>
    <name evidence="4" type="ORF">DXN04_31075</name>
</gene>